<feature type="compositionally biased region" description="Polar residues" evidence="1">
    <location>
        <begin position="47"/>
        <end position="63"/>
    </location>
</feature>
<dbReference type="AlphaFoldDB" id="A0A3P7JLB2"/>
<gene>
    <name evidence="2" type="ORF">SVUK_LOCUS16561</name>
</gene>
<reference evidence="2 3" key="1">
    <citation type="submission" date="2018-11" db="EMBL/GenBank/DDBJ databases">
        <authorList>
            <consortium name="Pathogen Informatics"/>
        </authorList>
    </citation>
    <scope>NUCLEOTIDE SEQUENCE [LARGE SCALE GENOMIC DNA]</scope>
</reference>
<dbReference type="EMBL" id="UYYB01113494">
    <property type="protein sequence ID" value="VDM81563.1"/>
    <property type="molecule type" value="Genomic_DNA"/>
</dbReference>
<sequence length="113" mass="11530">SAASSTTAASAASPAISSTIELQLEQGANTSVGGGGAEAVSSGIGSPSRNTAANVATTGNISKEGTYVENKSKNTDRKSRKARKTAAKKAKLHGVVQKRGRPNPGKSNRRRKH</sequence>
<evidence type="ECO:0000313" key="3">
    <source>
        <dbReference type="Proteomes" id="UP000270094"/>
    </source>
</evidence>
<dbReference type="Proteomes" id="UP000270094">
    <property type="component" value="Unassembled WGS sequence"/>
</dbReference>
<proteinExistence type="predicted"/>
<name>A0A3P7JLB2_STRVU</name>
<feature type="compositionally biased region" description="Basic residues" evidence="1">
    <location>
        <begin position="78"/>
        <end position="113"/>
    </location>
</feature>
<feature type="region of interest" description="Disordered" evidence="1">
    <location>
        <begin position="27"/>
        <end position="113"/>
    </location>
</feature>
<organism evidence="2 3">
    <name type="scientific">Strongylus vulgaris</name>
    <name type="common">Blood worm</name>
    <dbReference type="NCBI Taxonomy" id="40348"/>
    <lineage>
        <taxon>Eukaryota</taxon>
        <taxon>Metazoa</taxon>
        <taxon>Ecdysozoa</taxon>
        <taxon>Nematoda</taxon>
        <taxon>Chromadorea</taxon>
        <taxon>Rhabditida</taxon>
        <taxon>Rhabditina</taxon>
        <taxon>Rhabditomorpha</taxon>
        <taxon>Strongyloidea</taxon>
        <taxon>Strongylidae</taxon>
        <taxon>Strongylus</taxon>
    </lineage>
</organism>
<feature type="non-terminal residue" evidence="2">
    <location>
        <position position="1"/>
    </location>
</feature>
<evidence type="ECO:0000256" key="1">
    <source>
        <dbReference type="SAM" id="MobiDB-lite"/>
    </source>
</evidence>
<accession>A0A3P7JLB2</accession>
<keyword evidence="3" id="KW-1185">Reference proteome</keyword>
<protein>
    <submittedName>
        <fullName evidence="2">Uncharacterized protein</fullName>
    </submittedName>
</protein>
<evidence type="ECO:0000313" key="2">
    <source>
        <dbReference type="EMBL" id="VDM81563.1"/>
    </source>
</evidence>